<dbReference type="InterPro" id="IPR036885">
    <property type="entry name" value="SWIB_MDM2_dom_sf"/>
</dbReference>
<dbReference type="CDD" id="cd21156">
    <property type="entry name" value="PUA_eIF2d-like"/>
    <property type="match status" value="1"/>
</dbReference>
<dbReference type="InterPro" id="IPR039757">
    <property type="entry name" value="EIF2D"/>
</dbReference>
<dbReference type="CDD" id="cd11610">
    <property type="entry name" value="eIF2D_N"/>
    <property type="match status" value="1"/>
</dbReference>
<dbReference type="InterPro" id="IPR001950">
    <property type="entry name" value="SUI1"/>
</dbReference>
<evidence type="ECO:0000256" key="1">
    <source>
        <dbReference type="ARBA" id="ARBA00022490"/>
    </source>
</evidence>
<dbReference type="Pfam" id="PF01253">
    <property type="entry name" value="SUI1"/>
    <property type="match status" value="1"/>
</dbReference>
<feature type="region of interest" description="Disordered" evidence="2">
    <location>
        <begin position="225"/>
        <end position="244"/>
    </location>
</feature>
<evidence type="ECO:0000259" key="3">
    <source>
        <dbReference type="PROSITE" id="PS50296"/>
    </source>
</evidence>
<dbReference type="Pfam" id="PF25304">
    <property type="entry name" value="WHD_eIF2D"/>
    <property type="match status" value="1"/>
</dbReference>
<dbReference type="SUPFAM" id="SSF55159">
    <property type="entry name" value="eIF1-like"/>
    <property type="match status" value="1"/>
</dbReference>
<dbReference type="EMBL" id="JAUJYO010000019">
    <property type="protein sequence ID" value="KAK1287296.1"/>
    <property type="molecule type" value="Genomic_DNA"/>
</dbReference>
<dbReference type="FunFam" id="3.10.400.20:FF:000003">
    <property type="entry name" value="Eukaryotic translation initiation factor 2D isoform A"/>
    <property type="match status" value="1"/>
</dbReference>
<feature type="compositionally biased region" description="Polar residues" evidence="2">
    <location>
        <begin position="414"/>
        <end position="428"/>
    </location>
</feature>
<dbReference type="PANTHER" id="PTHR12217">
    <property type="entry name" value="EUKARYOTIC TRANSLATION INITIATION FACTOR 2D"/>
    <property type="match status" value="1"/>
</dbReference>
<dbReference type="SUPFAM" id="SSF47592">
    <property type="entry name" value="SWIB/MDM2 domain"/>
    <property type="match status" value="1"/>
</dbReference>
<dbReference type="InterPro" id="IPR015947">
    <property type="entry name" value="PUA-like_sf"/>
</dbReference>
<feature type="compositionally biased region" description="Basic and acidic residues" evidence="2">
    <location>
        <begin position="403"/>
        <end position="412"/>
    </location>
</feature>
<dbReference type="GO" id="GO:0001731">
    <property type="term" value="P:formation of translation preinitiation complex"/>
    <property type="evidence" value="ECO:0007669"/>
    <property type="project" value="InterPro"/>
</dbReference>
<dbReference type="CDD" id="cd11608">
    <property type="entry name" value="eIF2D_C"/>
    <property type="match status" value="1"/>
</dbReference>
<dbReference type="Gene3D" id="3.10.400.20">
    <property type="match status" value="1"/>
</dbReference>
<protein>
    <recommendedName>
        <fullName evidence="3">SUI1 domain-containing protein</fullName>
    </recommendedName>
</protein>
<dbReference type="Pfam" id="PF17832">
    <property type="entry name" value="Pre-PUA"/>
    <property type="match status" value="1"/>
</dbReference>
<dbReference type="Proteomes" id="UP001180020">
    <property type="component" value="Unassembled WGS sequence"/>
</dbReference>
<dbReference type="GO" id="GO:0003743">
    <property type="term" value="F:translation initiation factor activity"/>
    <property type="evidence" value="ECO:0007669"/>
    <property type="project" value="InterPro"/>
</dbReference>
<name>A0AAV9CFM1_ACOCL</name>
<dbReference type="PROSITE" id="PS50890">
    <property type="entry name" value="PUA"/>
    <property type="match status" value="1"/>
</dbReference>
<keyword evidence="5" id="KW-1185">Reference proteome</keyword>
<feature type="domain" description="SUI1" evidence="3">
    <location>
        <begin position="545"/>
        <end position="618"/>
    </location>
</feature>
<reference evidence="4" key="1">
    <citation type="journal article" date="2023" name="Nat. Commun.">
        <title>Diploid and tetraploid genomes of Acorus and the evolution of monocots.</title>
        <authorList>
            <person name="Ma L."/>
            <person name="Liu K.W."/>
            <person name="Li Z."/>
            <person name="Hsiao Y.Y."/>
            <person name="Qi Y."/>
            <person name="Fu T."/>
            <person name="Tang G.D."/>
            <person name="Zhang D."/>
            <person name="Sun W.H."/>
            <person name="Liu D.K."/>
            <person name="Li Y."/>
            <person name="Chen G.Z."/>
            <person name="Liu X.D."/>
            <person name="Liao X.Y."/>
            <person name="Jiang Y.T."/>
            <person name="Yu X."/>
            <person name="Hao Y."/>
            <person name="Huang J."/>
            <person name="Zhao X.W."/>
            <person name="Ke S."/>
            <person name="Chen Y.Y."/>
            <person name="Wu W.L."/>
            <person name="Hsu J.L."/>
            <person name="Lin Y.F."/>
            <person name="Huang M.D."/>
            <person name="Li C.Y."/>
            <person name="Huang L."/>
            <person name="Wang Z.W."/>
            <person name="Zhao X."/>
            <person name="Zhong W.Y."/>
            <person name="Peng D.H."/>
            <person name="Ahmad S."/>
            <person name="Lan S."/>
            <person name="Zhang J.S."/>
            <person name="Tsai W.C."/>
            <person name="Van de Peer Y."/>
            <person name="Liu Z.J."/>
        </authorList>
    </citation>
    <scope>NUCLEOTIDE SEQUENCE</scope>
    <source>
        <strain evidence="4">CP</strain>
    </source>
</reference>
<keyword evidence="1" id="KW-0963">Cytoplasm</keyword>
<dbReference type="InterPro" id="IPR057429">
    <property type="entry name" value="WH_eIF2D"/>
</dbReference>
<dbReference type="AlphaFoldDB" id="A0AAV9CFM1"/>
<sequence length="633" mass="69695">MFKKSAEAKLLQRLSGVDKKKLRRTVKEKFPRASDADVDVILPPKAEITVAKFPNRAHLYGIEGGFPMIFDVDGRGTEIYPTDLTEGRMSILAVYALWMVPDLLPAFMLKGGEVSRYVIGGADLMFPGISIPLEGLPSFLAGQPWAVKVPGNPAPIAVGATTRSSTEALKAGLRGKALRIMHYYRDSLWQVHCARESVEGHYVPNAGFLEDVVFEDPALASINEASKPCEDTGNASNDPNDVDAKRGEEELVLDSDAHMKHQIEPSMADDIRNEISEDVATDLAELKVADGVSSEKMNDEKDQHILSIAEVDALLDKCLLQALHTTVNDKDLPMPGSTLWSGHILPCRPSGVMLDIKKSSYKKLSKWLQAKSSAGLILAKEDKHKKEVILLAVNHGHADYKSFVPEKRRPETVEQPTDSTTGEGHQSKSQLEIAEIYKSSTHVNPIFNSIGADTGRFYSAAEATDAAFKYIEKENLVKPTNKAMVILDAIFCDALYKGTVKKGTTYPTEIHKKDVGSTFLNRMQVHHRVTRGNESAVRKGAIKNIQILTERRQGNKKVTKVSGVESFLIDAEALASELQKKFACSTSVADLPGKKGSYEVLVQGGVIDDLARHLVEHYGIPKRYIEVLDKTRR</sequence>
<dbReference type="InterPro" id="IPR039759">
    <property type="entry name" value="eIF2D_SUI1"/>
</dbReference>
<dbReference type="PROSITE" id="PS50296">
    <property type="entry name" value="SUI1"/>
    <property type="match status" value="1"/>
</dbReference>
<dbReference type="InterPro" id="IPR041366">
    <property type="entry name" value="Pre-PUA"/>
</dbReference>
<dbReference type="Pfam" id="PF26292">
    <property type="entry name" value="PUA_elF2D"/>
    <property type="match status" value="1"/>
</dbReference>
<dbReference type="InterPro" id="IPR048247">
    <property type="entry name" value="eIF2D_N"/>
</dbReference>
<evidence type="ECO:0000256" key="2">
    <source>
        <dbReference type="SAM" id="MobiDB-lite"/>
    </source>
</evidence>
<gene>
    <name evidence="4" type="ORF">QJS10_CPB19g00269</name>
</gene>
<dbReference type="InterPro" id="IPR036877">
    <property type="entry name" value="SUI1_dom_sf"/>
</dbReference>
<dbReference type="SUPFAM" id="SSF88697">
    <property type="entry name" value="PUA domain-like"/>
    <property type="match status" value="1"/>
</dbReference>
<dbReference type="PANTHER" id="PTHR12217:SF4">
    <property type="entry name" value="EUKARYOTIC TRANSLATION INITIATION FACTOR 2D"/>
    <property type="match status" value="1"/>
</dbReference>
<dbReference type="FunFam" id="3.30.780.10:FF:000008">
    <property type="entry name" value="eukaryotic translation initiation factor 2D"/>
    <property type="match status" value="1"/>
</dbReference>
<dbReference type="Pfam" id="PF26291">
    <property type="entry name" value="SWIB_eIF2D"/>
    <property type="match status" value="1"/>
</dbReference>
<dbReference type="Gene3D" id="3.30.780.10">
    <property type="entry name" value="SUI1-like domain"/>
    <property type="match status" value="1"/>
</dbReference>
<dbReference type="InterPro" id="IPR058886">
    <property type="entry name" value="SWIB_eIF2D"/>
</dbReference>
<proteinExistence type="predicted"/>
<accession>A0AAV9CFM1</accession>
<comment type="caution">
    <text evidence="4">The sequence shown here is derived from an EMBL/GenBank/DDBJ whole genome shotgun (WGS) entry which is preliminary data.</text>
</comment>
<dbReference type="InterPro" id="IPR048248">
    <property type="entry name" value="PUA_eIF2d-like"/>
</dbReference>
<evidence type="ECO:0000313" key="4">
    <source>
        <dbReference type="EMBL" id="KAK1287296.1"/>
    </source>
</evidence>
<feature type="region of interest" description="Disordered" evidence="2">
    <location>
        <begin position="403"/>
        <end position="428"/>
    </location>
</feature>
<organism evidence="4 5">
    <name type="scientific">Acorus calamus</name>
    <name type="common">Sweet flag</name>
    <dbReference type="NCBI Taxonomy" id="4465"/>
    <lineage>
        <taxon>Eukaryota</taxon>
        <taxon>Viridiplantae</taxon>
        <taxon>Streptophyta</taxon>
        <taxon>Embryophyta</taxon>
        <taxon>Tracheophyta</taxon>
        <taxon>Spermatophyta</taxon>
        <taxon>Magnoliopsida</taxon>
        <taxon>Liliopsida</taxon>
        <taxon>Acoraceae</taxon>
        <taxon>Acorus</taxon>
    </lineage>
</organism>
<evidence type="ECO:0000313" key="5">
    <source>
        <dbReference type="Proteomes" id="UP001180020"/>
    </source>
</evidence>
<reference evidence="4" key="2">
    <citation type="submission" date="2023-06" db="EMBL/GenBank/DDBJ databases">
        <authorList>
            <person name="Ma L."/>
            <person name="Liu K.-W."/>
            <person name="Li Z."/>
            <person name="Hsiao Y.-Y."/>
            <person name="Qi Y."/>
            <person name="Fu T."/>
            <person name="Tang G."/>
            <person name="Zhang D."/>
            <person name="Sun W.-H."/>
            <person name="Liu D.-K."/>
            <person name="Li Y."/>
            <person name="Chen G.-Z."/>
            <person name="Liu X.-D."/>
            <person name="Liao X.-Y."/>
            <person name="Jiang Y.-T."/>
            <person name="Yu X."/>
            <person name="Hao Y."/>
            <person name="Huang J."/>
            <person name="Zhao X.-W."/>
            <person name="Ke S."/>
            <person name="Chen Y.-Y."/>
            <person name="Wu W.-L."/>
            <person name="Hsu J.-L."/>
            <person name="Lin Y.-F."/>
            <person name="Huang M.-D."/>
            <person name="Li C.-Y."/>
            <person name="Huang L."/>
            <person name="Wang Z.-W."/>
            <person name="Zhao X."/>
            <person name="Zhong W.-Y."/>
            <person name="Peng D.-H."/>
            <person name="Ahmad S."/>
            <person name="Lan S."/>
            <person name="Zhang J.-S."/>
            <person name="Tsai W.-C."/>
            <person name="Van De Peer Y."/>
            <person name="Liu Z.-J."/>
        </authorList>
    </citation>
    <scope>NUCLEOTIDE SEQUENCE</scope>
    <source>
        <strain evidence="4">CP</strain>
        <tissue evidence="4">Leaves</tissue>
    </source>
</reference>